<dbReference type="InterPro" id="IPR016171">
    <property type="entry name" value="Vanillyl_alc_oxidase_C-sub2"/>
</dbReference>
<dbReference type="GO" id="GO:0071949">
    <property type="term" value="F:FAD binding"/>
    <property type="evidence" value="ECO:0007669"/>
    <property type="project" value="InterPro"/>
</dbReference>
<protein>
    <submittedName>
        <fullName evidence="10">Fe-S protein, homolog of lactate dehydrogenase SO1521</fullName>
    </submittedName>
</protein>
<evidence type="ECO:0000259" key="8">
    <source>
        <dbReference type="PROSITE" id="PS51379"/>
    </source>
</evidence>
<organism evidence="10">
    <name type="scientific">uncultured Rubrobacteraceae bacterium</name>
    <dbReference type="NCBI Taxonomy" id="349277"/>
    <lineage>
        <taxon>Bacteria</taxon>
        <taxon>Bacillati</taxon>
        <taxon>Actinomycetota</taxon>
        <taxon>Rubrobacteria</taxon>
        <taxon>Rubrobacterales</taxon>
        <taxon>Rubrobacteraceae</taxon>
        <taxon>environmental samples</taxon>
    </lineage>
</organism>
<evidence type="ECO:0000256" key="6">
    <source>
        <dbReference type="ARBA" id="ARBA00023004"/>
    </source>
</evidence>
<accession>A0A6J4Q4N1</accession>
<dbReference type="GO" id="GO:0008720">
    <property type="term" value="F:D-lactate dehydrogenase (NAD+) activity"/>
    <property type="evidence" value="ECO:0007669"/>
    <property type="project" value="TreeGrafter"/>
</dbReference>
<dbReference type="InterPro" id="IPR017896">
    <property type="entry name" value="4Fe4S_Fe-S-bd"/>
</dbReference>
<evidence type="ECO:0000259" key="9">
    <source>
        <dbReference type="PROSITE" id="PS51387"/>
    </source>
</evidence>
<dbReference type="Pfam" id="PF02913">
    <property type="entry name" value="FAD-oxidase_C"/>
    <property type="match status" value="1"/>
</dbReference>
<dbReference type="InterPro" id="IPR016169">
    <property type="entry name" value="FAD-bd_PCMH_sub2"/>
</dbReference>
<keyword evidence="4" id="KW-0274">FAD</keyword>
<dbReference type="Pfam" id="PF13534">
    <property type="entry name" value="Fer4_17"/>
    <property type="match status" value="1"/>
</dbReference>
<dbReference type="PROSITE" id="PS51387">
    <property type="entry name" value="FAD_PCMH"/>
    <property type="match status" value="1"/>
</dbReference>
<dbReference type="Pfam" id="PF01565">
    <property type="entry name" value="FAD_binding_4"/>
    <property type="match status" value="1"/>
</dbReference>
<dbReference type="PROSITE" id="PS51379">
    <property type="entry name" value="4FE4S_FER_2"/>
    <property type="match status" value="1"/>
</dbReference>
<dbReference type="EMBL" id="CADCUV010000153">
    <property type="protein sequence ID" value="CAA9430531.1"/>
    <property type="molecule type" value="Genomic_DNA"/>
</dbReference>
<evidence type="ECO:0000256" key="7">
    <source>
        <dbReference type="ARBA" id="ARBA00023014"/>
    </source>
</evidence>
<dbReference type="GO" id="GO:0004458">
    <property type="term" value="F:D-lactate dehydrogenase (cytochrome) activity"/>
    <property type="evidence" value="ECO:0007669"/>
    <property type="project" value="TreeGrafter"/>
</dbReference>
<comment type="cofactor">
    <cofactor evidence="1">
        <name>FAD</name>
        <dbReference type="ChEBI" id="CHEBI:57692"/>
    </cofactor>
</comment>
<dbReference type="AlphaFoldDB" id="A0A6J4Q4N1"/>
<dbReference type="Gene3D" id="3.30.465.10">
    <property type="match status" value="2"/>
</dbReference>
<evidence type="ECO:0000313" key="10">
    <source>
        <dbReference type="EMBL" id="CAA9430531.1"/>
    </source>
</evidence>
<dbReference type="Pfam" id="PF02754">
    <property type="entry name" value="CCG"/>
    <property type="match status" value="2"/>
</dbReference>
<evidence type="ECO:0000256" key="4">
    <source>
        <dbReference type="ARBA" id="ARBA00022827"/>
    </source>
</evidence>
<dbReference type="InterPro" id="IPR017900">
    <property type="entry name" value="4Fe4S_Fe_S_CS"/>
</dbReference>
<name>A0A6J4Q4N1_9ACTN</name>
<gene>
    <name evidence="10" type="ORF">AVDCRST_MAG22-3234</name>
</gene>
<reference evidence="10" key="1">
    <citation type="submission" date="2020-02" db="EMBL/GenBank/DDBJ databases">
        <authorList>
            <person name="Meier V. D."/>
        </authorList>
    </citation>
    <scope>NUCLEOTIDE SEQUENCE</scope>
    <source>
        <strain evidence="10">AVDCRST_MAG22</strain>
    </source>
</reference>
<dbReference type="InterPro" id="IPR036318">
    <property type="entry name" value="FAD-bd_PCMH-like_sf"/>
</dbReference>
<feature type="domain" description="4Fe-4S ferredoxin-type" evidence="8">
    <location>
        <begin position="640"/>
        <end position="671"/>
    </location>
</feature>
<dbReference type="InterPro" id="IPR004113">
    <property type="entry name" value="FAD-bd_oxidored_4_C"/>
</dbReference>
<dbReference type="PANTHER" id="PTHR11748:SF119">
    <property type="entry name" value="D-2-HYDROXYGLUTARATE DEHYDROGENASE"/>
    <property type="match status" value="1"/>
</dbReference>
<dbReference type="PANTHER" id="PTHR11748">
    <property type="entry name" value="D-LACTATE DEHYDROGENASE"/>
    <property type="match status" value="1"/>
</dbReference>
<dbReference type="InterPro" id="IPR016166">
    <property type="entry name" value="FAD-bd_PCMH"/>
</dbReference>
<dbReference type="SUPFAM" id="SSF55103">
    <property type="entry name" value="FAD-linked oxidases, C-terminal domain"/>
    <property type="match status" value="1"/>
</dbReference>
<keyword evidence="7" id="KW-0411">Iron-sulfur</keyword>
<evidence type="ECO:0000256" key="2">
    <source>
        <dbReference type="ARBA" id="ARBA00022630"/>
    </source>
</evidence>
<keyword evidence="6" id="KW-0408">Iron</keyword>
<dbReference type="Gene3D" id="1.10.45.10">
    <property type="entry name" value="Vanillyl-alcohol Oxidase, Chain A, domain 4"/>
    <property type="match status" value="1"/>
</dbReference>
<evidence type="ECO:0000256" key="5">
    <source>
        <dbReference type="ARBA" id="ARBA00023002"/>
    </source>
</evidence>
<dbReference type="InterPro" id="IPR016164">
    <property type="entry name" value="FAD-linked_Oxase-like_C"/>
</dbReference>
<dbReference type="GO" id="GO:0046872">
    <property type="term" value="F:metal ion binding"/>
    <property type="evidence" value="ECO:0007669"/>
    <property type="project" value="UniProtKB-KW"/>
</dbReference>
<evidence type="ECO:0000256" key="1">
    <source>
        <dbReference type="ARBA" id="ARBA00001974"/>
    </source>
</evidence>
<evidence type="ECO:0000256" key="3">
    <source>
        <dbReference type="ARBA" id="ARBA00022723"/>
    </source>
</evidence>
<keyword evidence="3" id="KW-0479">Metal-binding</keyword>
<sequence>MKLITLSALSLGLPSHSRRGRPYYTARMIGEREGKIAERLHDALDGGLQGYLRTDEASRALWSTDASIYLRKPVGVVVAHSEADVKLALGVARDLGLSITPRGTGTSLAGQATAPGLALDVSEMNRVIEVDVEGRRCVVEPGVVQGELNAIVEPRGLVFGADTSTSDVATLGGMVGNNSAGMRSLVFGTTADQILSLRCVLPDGETVDLRPMPRREAEERARKDDAEGRLLRGAIEIGGRYEGEIRRRFPDMIRRVSGYGLDALVDPDTLDLTGLVCGSEGTLAVVTRAEFRLHPLPEARALASFEFDTLAAAARATVRFLEMDPSAVELLDDVAIGRARQTPAYRDSTAFLQGGPDAEPPKAILLVEWSGAEDELDERFDGIEEVAREVGARSVAPLRTQAEMYQTVRLRKSTLPLLLGTAEKEKPVAFVEDAAVPPERLEEFVGRFEEIVEDAGTWACFYGHASVGCLHVRPALDTGDPEGVERMRRIGEEVADLVVECGGSISGEHGDGLSRSEFLGKMYGPEVLRAFSEVKGLFDPKGMMNPGVIVDPPKMDGQLRIGPGRRRLPIQTGLDFSGQGGFAKAVELCNGSGFCRKKTGGTMCPSYMVTLDEQDSTRARANMLRSVLEGTLPPDELTGFRMREVMDLCVGCKACKTECPSQVDVASMKTEVLYQSGKEHGFSLRQRAAGHIRAQLALASRAPALFNFVGRTGLARRVAALAGIDPRRTLPGVAPETFSRRFPGLPQGDGPVEIALFNDTWNEFQRPEIGEGAVRLFAAAGAKVLLPKVVCCGRPMLSEGLIEQARKNARRNLDLLTPLIERGVPLVGLEPSCILTMRDDYEKLLPNDPRVQRLAEATRLFEEAVLDLEKELPLGEGSSVLLHGHCHQKALVGTGPTERALALAPGTEVEVVDSGCCGMAGLFGYEKGHYEVSMKMGDRRLFPAVREAEGRVVVAPGTSCREQIRDGTGRYALHPAEYLAGLLTS</sequence>
<dbReference type="SUPFAM" id="SSF56176">
    <property type="entry name" value="FAD-binding/transporter-associated domain-like"/>
    <property type="match status" value="1"/>
</dbReference>
<dbReference type="InterPro" id="IPR004017">
    <property type="entry name" value="Cys_rich_dom"/>
</dbReference>
<feature type="domain" description="FAD-binding PCMH-type" evidence="9">
    <location>
        <begin position="69"/>
        <end position="296"/>
    </location>
</feature>
<dbReference type="GO" id="GO:0051536">
    <property type="term" value="F:iron-sulfur cluster binding"/>
    <property type="evidence" value="ECO:0007669"/>
    <property type="project" value="UniProtKB-KW"/>
</dbReference>
<dbReference type="PROSITE" id="PS00198">
    <property type="entry name" value="4FE4S_FER_1"/>
    <property type="match status" value="1"/>
</dbReference>
<keyword evidence="5" id="KW-0560">Oxidoreductase</keyword>
<dbReference type="GO" id="GO:1903457">
    <property type="term" value="P:lactate catabolic process"/>
    <property type="evidence" value="ECO:0007669"/>
    <property type="project" value="TreeGrafter"/>
</dbReference>
<keyword evidence="2" id="KW-0285">Flavoprotein</keyword>
<proteinExistence type="predicted"/>
<dbReference type="SUPFAM" id="SSF46548">
    <property type="entry name" value="alpha-helical ferredoxin"/>
    <property type="match status" value="1"/>
</dbReference>
<dbReference type="InterPro" id="IPR006094">
    <property type="entry name" value="Oxid_FAD_bind_N"/>
</dbReference>
<dbReference type="Gene3D" id="3.30.70.2740">
    <property type="match status" value="1"/>
</dbReference>